<dbReference type="SUPFAM" id="SSF82771">
    <property type="entry name" value="GIY-YIG endonuclease"/>
    <property type="match status" value="1"/>
</dbReference>
<proteinExistence type="predicted"/>
<sequence length="90" mass="10660">MNPDSVPKFYYVYVLRSQRNSRWYVGFTMDLRKRFKEHNEGKYNSWTLRRPFIPAASYGVLWEGGGIKPMLSQEKNSLNQVKEGLILNKE</sequence>
<dbReference type="Pfam" id="PF01541">
    <property type="entry name" value="GIY-YIG"/>
    <property type="match status" value="1"/>
</dbReference>
<evidence type="ECO:0000259" key="1">
    <source>
        <dbReference type="PROSITE" id="PS50164"/>
    </source>
</evidence>
<evidence type="ECO:0000313" key="3">
    <source>
        <dbReference type="Proteomes" id="UP000595618"/>
    </source>
</evidence>
<dbReference type="PROSITE" id="PS50164">
    <property type="entry name" value="GIY_YIG"/>
    <property type="match status" value="1"/>
</dbReference>
<evidence type="ECO:0000313" key="2">
    <source>
        <dbReference type="EMBL" id="QQG45109.1"/>
    </source>
</evidence>
<dbReference type="Proteomes" id="UP000595618">
    <property type="component" value="Chromosome"/>
</dbReference>
<organism evidence="2 3">
    <name type="scientific">Candidatus Sungiibacteriota bacterium</name>
    <dbReference type="NCBI Taxonomy" id="2750080"/>
    <lineage>
        <taxon>Bacteria</taxon>
        <taxon>Candidatus Sungiibacteriota</taxon>
    </lineage>
</organism>
<name>A0A7T5UPQ8_9BACT</name>
<dbReference type="Gene3D" id="3.40.1440.10">
    <property type="entry name" value="GIY-YIG endonuclease"/>
    <property type="match status" value="1"/>
</dbReference>
<feature type="domain" description="GIY-YIG" evidence="1">
    <location>
        <begin position="8"/>
        <end position="90"/>
    </location>
</feature>
<dbReference type="EMBL" id="CP066690">
    <property type="protein sequence ID" value="QQG45109.1"/>
    <property type="molecule type" value="Genomic_DNA"/>
</dbReference>
<dbReference type="InterPro" id="IPR000305">
    <property type="entry name" value="GIY-YIG_endonuc"/>
</dbReference>
<accession>A0A7T5UPQ8</accession>
<dbReference type="InterPro" id="IPR035901">
    <property type="entry name" value="GIY-YIG_endonuc_sf"/>
</dbReference>
<dbReference type="AlphaFoldDB" id="A0A7T5UPQ8"/>
<gene>
    <name evidence="2" type="ORF">HYW89_03880</name>
</gene>
<protein>
    <submittedName>
        <fullName evidence="2">GIY-YIG nuclease family protein</fullName>
    </submittedName>
</protein>
<reference evidence="2 3" key="1">
    <citation type="submission" date="2020-07" db="EMBL/GenBank/DDBJ databases">
        <title>Huge and variable diversity of episymbiotic CPR bacteria and DPANN archaea in groundwater ecosystems.</title>
        <authorList>
            <person name="He C.Y."/>
            <person name="Keren R."/>
            <person name="Whittaker M."/>
            <person name="Farag I.F."/>
            <person name="Doudna J."/>
            <person name="Cate J.H.D."/>
            <person name="Banfield J.F."/>
        </authorList>
    </citation>
    <scope>NUCLEOTIDE SEQUENCE [LARGE SCALE GENOMIC DNA]</scope>
    <source>
        <strain evidence="2">NC_groundwater_541_Ag_S-0.1um_46_50</strain>
    </source>
</reference>